<dbReference type="PANTHER" id="PTHR20935">
    <property type="entry name" value="PHOSPHOGLYCERATE MUTASE-RELATED"/>
    <property type="match status" value="1"/>
</dbReference>
<sequence>MPHADPATITGIIDEAIAAATSWGSDQLELILIRHGQPLPEGERRPEESLDPPLSPLGRRQAEAVAEALDGVDAIYGSDLVRAEETARILGGMLGAPVRTVRDLREVAVYREADGTSEERAWRAAAARFACDGRWESLVQPGLDPAFRARVRRAIGEVTAGRTGGTVAVVCHSGVINAHLADTLALDRDYFVRPAHASITRVRLSAGRWSLQSVNETAHLRPSLLTA</sequence>
<evidence type="ECO:0000313" key="3">
    <source>
        <dbReference type="Proteomes" id="UP000316096"/>
    </source>
</evidence>
<evidence type="ECO:0000313" key="2">
    <source>
        <dbReference type="EMBL" id="TQL99089.1"/>
    </source>
</evidence>
<dbReference type="AlphaFoldDB" id="A0A543CPS5"/>
<evidence type="ECO:0000256" key="1">
    <source>
        <dbReference type="ARBA" id="ARBA00022801"/>
    </source>
</evidence>
<dbReference type="SMART" id="SM00855">
    <property type="entry name" value="PGAM"/>
    <property type="match status" value="1"/>
</dbReference>
<dbReference type="OrthoDB" id="280692at2"/>
<protein>
    <submittedName>
        <fullName evidence="2">Phosphoglycerate mutase</fullName>
    </submittedName>
</protein>
<dbReference type="Pfam" id="PF00300">
    <property type="entry name" value="His_Phos_1"/>
    <property type="match status" value="1"/>
</dbReference>
<dbReference type="RefSeq" id="WP_141957631.1">
    <property type="nucleotide sequence ID" value="NZ_VFOZ01000001.1"/>
</dbReference>
<reference evidence="2 3" key="1">
    <citation type="submission" date="2019-06" db="EMBL/GenBank/DDBJ databases">
        <title>Sequencing the genomes of 1000 actinobacteria strains.</title>
        <authorList>
            <person name="Klenk H.-P."/>
        </authorList>
    </citation>
    <scope>NUCLEOTIDE SEQUENCE [LARGE SCALE GENOMIC DNA]</scope>
    <source>
        <strain evidence="2 3">DSM 102200</strain>
    </source>
</reference>
<gene>
    <name evidence="2" type="ORF">FB559_4745</name>
</gene>
<keyword evidence="3" id="KW-1185">Reference proteome</keyword>
<dbReference type="CDD" id="cd07067">
    <property type="entry name" value="HP_PGM_like"/>
    <property type="match status" value="1"/>
</dbReference>
<organism evidence="2 3">
    <name type="scientific">Actinoallomurus bryophytorum</name>
    <dbReference type="NCBI Taxonomy" id="1490222"/>
    <lineage>
        <taxon>Bacteria</taxon>
        <taxon>Bacillati</taxon>
        <taxon>Actinomycetota</taxon>
        <taxon>Actinomycetes</taxon>
        <taxon>Streptosporangiales</taxon>
        <taxon>Thermomonosporaceae</taxon>
        <taxon>Actinoallomurus</taxon>
    </lineage>
</organism>
<dbReference type="InterPro" id="IPR029033">
    <property type="entry name" value="His_PPase_superfam"/>
</dbReference>
<name>A0A543CPS5_9ACTN</name>
<comment type="caution">
    <text evidence="2">The sequence shown here is derived from an EMBL/GenBank/DDBJ whole genome shotgun (WGS) entry which is preliminary data.</text>
</comment>
<dbReference type="Proteomes" id="UP000316096">
    <property type="component" value="Unassembled WGS sequence"/>
</dbReference>
<dbReference type="SUPFAM" id="SSF53254">
    <property type="entry name" value="Phosphoglycerate mutase-like"/>
    <property type="match status" value="1"/>
</dbReference>
<dbReference type="GO" id="GO:0016787">
    <property type="term" value="F:hydrolase activity"/>
    <property type="evidence" value="ECO:0007669"/>
    <property type="project" value="UniProtKB-KW"/>
</dbReference>
<dbReference type="InterPro" id="IPR051021">
    <property type="entry name" value="Mito_Ser/Thr_phosphatase"/>
</dbReference>
<dbReference type="Gene3D" id="3.40.50.1240">
    <property type="entry name" value="Phosphoglycerate mutase-like"/>
    <property type="match status" value="1"/>
</dbReference>
<dbReference type="PANTHER" id="PTHR20935:SF0">
    <property type="entry name" value="SERINE_THREONINE-PROTEIN PHOSPHATASE PGAM5, MITOCHONDRIAL"/>
    <property type="match status" value="1"/>
</dbReference>
<proteinExistence type="predicted"/>
<keyword evidence="1" id="KW-0378">Hydrolase</keyword>
<dbReference type="InterPro" id="IPR013078">
    <property type="entry name" value="His_Pase_superF_clade-1"/>
</dbReference>
<accession>A0A543CPS5</accession>
<dbReference type="EMBL" id="VFOZ01000001">
    <property type="protein sequence ID" value="TQL99089.1"/>
    <property type="molecule type" value="Genomic_DNA"/>
</dbReference>